<dbReference type="Proteomes" id="UP000238350">
    <property type="component" value="Unassembled WGS sequence"/>
</dbReference>
<gene>
    <name evidence="10" type="ORF">B9G98_04457</name>
</gene>
<sequence length="532" mass="58328">MGQTQSRNGEARTELSIIANDDDEPGGIRGLNLHSNHHHRPKKLPVKQPARPLRIDSHSHDSLSISPLRVDSRDPLQDVAELGTPSSFSPGREFSGRSFLAPSQSDNEPGSIASTLDSYLGRKASPSISKSQAMGTVSNQHGVSAAEALKDVTPRATPQLIPKLSIKDPRIVPPNSIGSSATAGSLTSGSVSSGDSPMTSPESSDEDQSMAERIAARHVMAARNVPSAPSASGIPVNRLIKRICVSGLQNQRAFCMNLDEINSVCRAASELFLSQPVLLELATPVKVVGDTHGQFKDLMRIFRLSGMPPNTNYLFLGDYVDRGKQSLETIMLLFCLKLRFPNNVFLLRGNHECANVTKVYGFYDECKRRSSLKAWRSIVDVFNTLPIAATIGSKIFCVHGGLSPNLTTLQDIEQISRPTDVPDSGLMSDLMWSDPDPQVKEWADNDRGVSYCFGKRVLDQFCNRFKFDLVARGHMVVEDGYEFFGNRKLVTIFSAPNYCGDFDNWGAVMSVDENLLCSFELLEPNKKPSKRS</sequence>
<dbReference type="GO" id="GO:0004722">
    <property type="term" value="F:protein serine/threonine phosphatase activity"/>
    <property type="evidence" value="ECO:0007669"/>
    <property type="project" value="UniProtKB-EC"/>
</dbReference>
<dbReference type="PANTHER" id="PTHR11668:SF484">
    <property type="entry name" value="SERINE_THREONINE-PROTEIN PHOSPHATASE PP-Z1-RELATED"/>
    <property type="match status" value="1"/>
</dbReference>
<feature type="region of interest" description="Disordered" evidence="8">
    <location>
        <begin position="1"/>
        <end position="114"/>
    </location>
</feature>
<dbReference type="FunFam" id="3.60.21.10:FF:000026">
    <property type="entry name" value="Serine/threonine-protein phosphatase"/>
    <property type="match status" value="1"/>
</dbReference>
<dbReference type="InterPro" id="IPR050341">
    <property type="entry name" value="PP1_catalytic_subunit"/>
</dbReference>
<dbReference type="GeneID" id="36518205"/>
<dbReference type="AlphaFoldDB" id="A0A2T0FPD1"/>
<feature type="domain" description="Serine/threonine specific protein phosphatases" evidence="9">
    <location>
        <begin position="347"/>
        <end position="352"/>
    </location>
</feature>
<dbReference type="STRING" id="45607.A0A2T0FPD1"/>
<dbReference type="PROSITE" id="PS00125">
    <property type="entry name" value="SER_THR_PHOSPHATASE"/>
    <property type="match status" value="1"/>
</dbReference>
<keyword evidence="4" id="KW-0464">Manganese</keyword>
<dbReference type="InterPro" id="IPR006186">
    <property type="entry name" value="Ser/Thr-sp_prot-phosphatase"/>
</dbReference>
<dbReference type="GO" id="GO:0046872">
    <property type="term" value="F:metal ion binding"/>
    <property type="evidence" value="ECO:0007669"/>
    <property type="project" value="UniProtKB-KW"/>
</dbReference>
<protein>
    <recommendedName>
        <fullName evidence="7">Serine/threonine-protein phosphatase</fullName>
        <ecNumber evidence="7">3.1.3.16</ecNumber>
    </recommendedName>
</protein>
<dbReference type="EC" id="3.1.3.16" evidence="7"/>
<organism evidence="10 11">
    <name type="scientific">Wickerhamiella sorbophila</name>
    <dbReference type="NCBI Taxonomy" id="45607"/>
    <lineage>
        <taxon>Eukaryota</taxon>
        <taxon>Fungi</taxon>
        <taxon>Dikarya</taxon>
        <taxon>Ascomycota</taxon>
        <taxon>Saccharomycotina</taxon>
        <taxon>Dipodascomycetes</taxon>
        <taxon>Dipodascales</taxon>
        <taxon>Trichomonascaceae</taxon>
        <taxon>Wickerhamiella</taxon>
    </lineage>
</organism>
<dbReference type="OrthoDB" id="1930084at2759"/>
<keyword evidence="11" id="KW-1185">Reference proteome</keyword>
<dbReference type="Pfam" id="PF16891">
    <property type="entry name" value="STPPase_N"/>
    <property type="match status" value="1"/>
</dbReference>
<comment type="catalytic activity">
    <reaction evidence="5">
        <text>O-phospho-L-seryl-[protein] + H2O = L-seryl-[protein] + phosphate</text>
        <dbReference type="Rhea" id="RHEA:20629"/>
        <dbReference type="Rhea" id="RHEA-COMP:9863"/>
        <dbReference type="Rhea" id="RHEA-COMP:11604"/>
        <dbReference type="ChEBI" id="CHEBI:15377"/>
        <dbReference type="ChEBI" id="CHEBI:29999"/>
        <dbReference type="ChEBI" id="CHEBI:43474"/>
        <dbReference type="ChEBI" id="CHEBI:83421"/>
        <dbReference type="EC" id="3.1.3.16"/>
    </reaction>
</comment>
<evidence type="ECO:0000256" key="7">
    <source>
        <dbReference type="RuleBase" id="RU004273"/>
    </source>
</evidence>
<dbReference type="Gene3D" id="3.60.21.10">
    <property type="match status" value="1"/>
</dbReference>
<dbReference type="GO" id="GO:0005737">
    <property type="term" value="C:cytoplasm"/>
    <property type="evidence" value="ECO:0007669"/>
    <property type="project" value="TreeGrafter"/>
</dbReference>
<keyword evidence="2 7" id="KW-0378">Hydrolase</keyword>
<evidence type="ECO:0000313" key="11">
    <source>
        <dbReference type="Proteomes" id="UP000238350"/>
    </source>
</evidence>
<evidence type="ECO:0000259" key="9">
    <source>
        <dbReference type="PROSITE" id="PS00125"/>
    </source>
</evidence>
<dbReference type="PANTHER" id="PTHR11668">
    <property type="entry name" value="SERINE/THREONINE PROTEIN PHOSPHATASE"/>
    <property type="match status" value="1"/>
</dbReference>
<dbReference type="InterPro" id="IPR029052">
    <property type="entry name" value="Metallo-depent_PP-like"/>
</dbReference>
<feature type="compositionally biased region" description="Polar residues" evidence="8">
    <location>
        <begin position="101"/>
        <end position="114"/>
    </location>
</feature>
<comment type="catalytic activity">
    <reaction evidence="6 7">
        <text>O-phospho-L-threonyl-[protein] + H2O = L-threonyl-[protein] + phosphate</text>
        <dbReference type="Rhea" id="RHEA:47004"/>
        <dbReference type="Rhea" id="RHEA-COMP:11060"/>
        <dbReference type="Rhea" id="RHEA-COMP:11605"/>
        <dbReference type="ChEBI" id="CHEBI:15377"/>
        <dbReference type="ChEBI" id="CHEBI:30013"/>
        <dbReference type="ChEBI" id="CHEBI:43474"/>
        <dbReference type="ChEBI" id="CHEBI:61977"/>
        <dbReference type="EC" id="3.1.3.16"/>
    </reaction>
</comment>
<evidence type="ECO:0000256" key="3">
    <source>
        <dbReference type="ARBA" id="ARBA00022912"/>
    </source>
</evidence>
<dbReference type="SUPFAM" id="SSF56300">
    <property type="entry name" value="Metallo-dependent phosphatases"/>
    <property type="match status" value="1"/>
</dbReference>
<feature type="region of interest" description="Disordered" evidence="8">
    <location>
        <begin position="160"/>
        <end position="210"/>
    </location>
</feature>
<evidence type="ECO:0000256" key="5">
    <source>
        <dbReference type="ARBA" id="ARBA00047761"/>
    </source>
</evidence>
<evidence type="ECO:0000256" key="1">
    <source>
        <dbReference type="ARBA" id="ARBA00022723"/>
    </source>
</evidence>
<dbReference type="GO" id="GO:0005634">
    <property type="term" value="C:nucleus"/>
    <property type="evidence" value="ECO:0007669"/>
    <property type="project" value="TreeGrafter"/>
</dbReference>
<evidence type="ECO:0000256" key="2">
    <source>
        <dbReference type="ARBA" id="ARBA00022801"/>
    </source>
</evidence>
<accession>A0A2T0FPD1</accession>
<dbReference type="PRINTS" id="PR00114">
    <property type="entry name" value="STPHPHTASE"/>
</dbReference>
<dbReference type="Pfam" id="PF00149">
    <property type="entry name" value="Metallophos"/>
    <property type="match status" value="1"/>
</dbReference>
<keyword evidence="3" id="KW-0904">Protein phosphatase</keyword>
<comment type="similarity">
    <text evidence="7">Belongs to the PPP phosphatase family.</text>
</comment>
<feature type="compositionally biased region" description="Low complexity" evidence="8">
    <location>
        <begin position="176"/>
        <end position="200"/>
    </location>
</feature>
<dbReference type="InterPro" id="IPR031675">
    <property type="entry name" value="STPPase_N"/>
</dbReference>
<dbReference type="EMBL" id="NDIQ01000022">
    <property type="protein sequence ID" value="PRT56837.1"/>
    <property type="molecule type" value="Genomic_DNA"/>
</dbReference>
<name>A0A2T0FPD1_9ASCO</name>
<evidence type="ECO:0000313" key="10">
    <source>
        <dbReference type="EMBL" id="PRT56837.1"/>
    </source>
</evidence>
<evidence type="ECO:0000256" key="6">
    <source>
        <dbReference type="ARBA" id="ARBA00048336"/>
    </source>
</evidence>
<evidence type="ECO:0000256" key="4">
    <source>
        <dbReference type="ARBA" id="ARBA00023211"/>
    </source>
</evidence>
<feature type="compositionally biased region" description="Basic residues" evidence="8">
    <location>
        <begin position="35"/>
        <end position="45"/>
    </location>
</feature>
<dbReference type="RefSeq" id="XP_024666782.1">
    <property type="nucleotide sequence ID" value="XM_024811014.1"/>
</dbReference>
<keyword evidence="1" id="KW-0479">Metal-binding</keyword>
<comment type="caution">
    <text evidence="10">The sequence shown here is derived from an EMBL/GenBank/DDBJ whole genome shotgun (WGS) entry which is preliminary data.</text>
</comment>
<evidence type="ECO:0000256" key="8">
    <source>
        <dbReference type="SAM" id="MobiDB-lite"/>
    </source>
</evidence>
<dbReference type="SMART" id="SM00156">
    <property type="entry name" value="PP2Ac"/>
    <property type="match status" value="1"/>
</dbReference>
<proteinExistence type="inferred from homology"/>
<reference evidence="10 11" key="1">
    <citation type="submission" date="2017-04" db="EMBL/GenBank/DDBJ databases">
        <title>Genome sequencing of [Candida] sorbophila.</title>
        <authorList>
            <person name="Ahn J.O."/>
        </authorList>
    </citation>
    <scope>NUCLEOTIDE SEQUENCE [LARGE SCALE GENOMIC DNA]</scope>
    <source>
        <strain evidence="10 11">DS02</strain>
    </source>
</reference>
<dbReference type="InterPro" id="IPR004843">
    <property type="entry name" value="Calcineurin-like_PHP"/>
</dbReference>